<keyword evidence="3" id="KW-1185">Reference proteome</keyword>
<dbReference type="Proteomes" id="UP000289821">
    <property type="component" value="Unassembled WGS sequence"/>
</dbReference>
<comment type="caution">
    <text evidence="2">The sequence shown here is derived from an EMBL/GenBank/DDBJ whole genome shotgun (WGS) entry which is preliminary data.</text>
</comment>
<feature type="transmembrane region" description="Helical" evidence="1">
    <location>
        <begin position="7"/>
        <end position="31"/>
    </location>
</feature>
<keyword evidence="1" id="KW-0472">Membrane</keyword>
<dbReference type="EMBL" id="QOVI01000005">
    <property type="protein sequence ID" value="RXG13380.1"/>
    <property type="molecule type" value="Genomic_DNA"/>
</dbReference>
<feature type="transmembrane region" description="Helical" evidence="1">
    <location>
        <begin position="131"/>
        <end position="149"/>
    </location>
</feature>
<proteinExistence type="predicted"/>
<organism evidence="2 3">
    <name type="scientific">Leeuwenhoekiella aestuarii</name>
    <dbReference type="NCBI Taxonomy" id="2249426"/>
    <lineage>
        <taxon>Bacteria</taxon>
        <taxon>Pseudomonadati</taxon>
        <taxon>Bacteroidota</taxon>
        <taxon>Flavobacteriia</taxon>
        <taxon>Flavobacteriales</taxon>
        <taxon>Flavobacteriaceae</taxon>
        <taxon>Leeuwenhoekiella</taxon>
    </lineage>
</organism>
<evidence type="ECO:0000256" key="1">
    <source>
        <dbReference type="SAM" id="Phobius"/>
    </source>
</evidence>
<accession>A0A4Q0NRW5</accession>
<name>A0A4Q0NRW5_9FLAO</name>
<feature type="transmembrane region" description="Helical" evidence="1">
    <location>
        <begin position="76"/>
        <end position="94"/>
    </location>
</feature>
<reference evidence="2 3" key="1">
    <citation type="submission" date="2018-07" db="EMBL/GenBank/DDBJ databases">
        <title>Leeuwenhoekiella genomics.</title>
        <authorList>
            <person name="Tahon G."/>
            <person name="Willems A."/>
        </authorList>
    </citation>
    <scope>NUCLEOTIDE SEQUENCE [LARGE SCALE GENOMIC DNA]</scope>
    <source>
        <strain evidence="2 3">R-50232</strain>
    </source>
</reference>
<gene>
    <name evidence="2" type="ORF">DSM04_105361</name>
</gene>
<feature type="transmembrane region" description="Helical" evidence="1">
    <location>
        <begin position="43"/>
        <end position="64"/>
    </location>
</feature>
<sequence>MLKREPFFLIFLVIVTAIIQFLVFGIAGFQIDNDIDINIHDTYFILSGLYMLLGIFTLLLFLGYGIKLLIFKNSGVIPGILFILSCILILLFLSELNPVFNSQNLNIQPLGSNSALFGNDTFIKVLNSMRLFILILLLVVSLTTGKKIVKIIKQ</sequence>
<dbReference type="AlphaFoldDB" id="A0A4Q0NRW5"/>
<evidence type="ECO:0000313" key="2">
    <source>
        <dbReference type="EMBL" id="RXG13380.1"/>
    </source>
</evidence>
<evidence type="ECO:0000313" key="3">
    <source>
        <dbReference type="Proteomes" id="UP000289821"/>
    </source>
</evidence>
<keyword evidence="1" id="KW-0812">Transmembrane</keyword>
<protein>
    <submittedName>
        <fullName evidence="2">Uncharacterized protein</fullName>
    </submittedName>
</protein>
<keyword evidence="1" id="KW-1133">Transmembrane helix</keyword>